<feature type="binding site" evidence="10">
    <location>
        <position position="421"/>
    </location>
    <ligand>
        <name>Zn(2+)</name>
        <dbReference type="ChEBI" id="CHEBI:29105"/>
    </ligand>
</feature>
<evidence type="ECO:0000256" key="10">
    <source>
        <dbReference type="HAMAP-Rule" id="MF_01588"/>
    </source>
</evidence>
<evidence type="ECO:0000259" key="11">
    <source>
        <dbReference type="PROSITE" id="PS50172"/>
    </source>
</evidence>
<dbReference type="SUPFAM" id="SSF47781">
    <property type="entry name" value="RuvA domain 2-like"/>
    <property type="match status" value="1"/>
</dbReference>
<name>A0A4P6MAI3_9MOLU</name>
<evidence type="ECO:0000313" key="13">
    <source>
        <dbReference type="Proteomes" id="UP000289726"/>
    </source>
</evidence>
<feature type="active site" description="N6-AMP-lysine intermediate" evidence="10">
    <location>
        <position position="115"/>
    </location>
</feature>
<evidence type="ECO:0000256" key="2">
    <source>
        <dbReference type="ARBA" id="ARBA00022705"/>
    </source>
</evidence>
<feature type="binding site" evidence="10">
    <location>
        <position position="403"/>
    </location>
    <ligand>
        <name>Zn(2+)</name>
        <dbReference type="ChEBI" id="CHEBI:29105"/>
    </ligand>
</feature>
<evidence type="ECO:0000256" key="3">
    <source>
        <dbReference type="ARBA" id="ARBA00022723"/>
    </source>
</evidence>
<evidence type="ECO:0000256" key="7">
    <source>
        <dbReference type="ARBA" id="ARBA00023027"/>
    </source>
</evidence>
<keyword evidence="5 10" id="KW-0862">Zinc</keyword>
<dbReference type="InterPro" id="IPR018239">
    <property type="entry name" value="DNA_ligase_AS"/>
</dbReference>
<dbReference type="PIRSF" id="PIRSF001604">
    <property type="entry name" value="LigA"/>
    <property type="match status" value="1"/>
</dbReference>
<dbReference type="InterPro" id="IPR012340">
    <property type="entry name" value="NA-bd_OB-fold"/>
</dbReference>
<comment type="function">
    <text evidence="10">DNA ligase that catalyzes the formation of phosphodiester linkages between 5'-phosphoryl and 3'-hydroxyl groups in double-stranded DNA using NAD as a coenzyme and as the energy source for the reaction. It is essential for DNA replication and repair of damaged DNA.</text>
</comment>
<feature type="binding site" evidence="10">
    <location>
        <position position="170"/>
    </location>
    <ligand>
        <name>NAD(+)</name>
        <dbReference type="ChEBI" id="CHEBI:57540"/>
    </ligand>
</feature>
<gene>
    <name evidence="10 12" type="primary">ligA</name>
    <name evidence="12" type="ORF">EXT02_01380</name>
</gene>
<evidence type="ECO:0000256" key="1">
    <source>
        <dbReference type="ARBA" id="ARBA00022598"/>
    </source>
</evidence>
<dbReference type="SMART" id="SM00532">
    <property type="entry name" value="LIGANc"/>
    <property type="match status" value="1"/>
</dbReference>
<feature type="binding site" evidence="10">
    <location>
        <position position="113"/>
    </location>
    <ligand>
        <name>NAD(+)</name>
        <dbReference type="ChEBI" id="CHEBI:57540"/>
    </ligand>
</feature>
<comment type="similarity">
    <text evidence="10">Belongs to the NAD-dependent DNA ligase family. LigA subfamily.</text>
</comment>
<dbReference type="GO" id="GO:0006260">
    <property type="term" value="P:DNA replication"/>
    <property type="evidence" value="ECO:0007669"/>
    <property type="project" value="UniProtKB-KW"/>
</dbReference>
<dbReference type="Pfam" id="PF01653">
    <property type="entry name" value="DNA_ligase_aden"/>
    <property type="match status" value="1"/>
</dbReference>
<dbReference type="Pfam" id="PF03119">
    <property type="entry name" value="DNA_ligase_ZBD"/>
    <property type="match status" value="1"/>
</dbReference>
<dbReference type="Gene3D" id="3.30.470.30">
    <property type="entry name" value="DNA ligase/mRNA capping enzyme"/>
    <property type="match status" value="1"/>
</dbReference>
<feature type="binding site" evidence="10">
    <location>
        <position position="426"/>
    </location>
    <ligand>
        <name>Zn(2+)</name>
        <dbReference type="ChEBI" id="CHEBI:29105"/>
    </ligand>
</feature>
<dbReference type="FunFam" id="1.10.150.20:FF:000006">
    <property type="entry name" value="DNA ligase"/>
    <property type="match status" value="1"/>
</dbReference>
<reference evidence="12 13" key="1">
    <citation type="submission" date="2019-02" db="EMBL/GenBank/DDBJ databases">
        <title>Draft Genome Sequence of Maize Bushy Stunt-like Phytoplasma group 16SrI-B (Aster yellows) in South Africa.</title>
        <authorList>
            <person name="Coetzee B."/>
            <person name="Douglas-Smit N."/>
            <person name="Maree H.J."/>
            <person name="Burger J.T."/>
            <person name="Kruger K."/>
            <person name="Pietersen G."/>
        </authorList>
    </citation>
    <scope>NUCLEOTIDE SEQUENCE [LARGE SCALE GENOMIC DNA]</scope>
    <source>
        <strain evidence="12 13">De Villa</strain>
    </source>
</reference>
<dbReference type="AlphaFoldDB" id="A0A4P6MAI3"/>
<dbReference type="PROSITE" id="PS01055">
    <property type="entry name" value="DNA_LIGASE_N1"/>
    <property type="match status" value="1"/>
</dbReference>
<keyword evidence="4 10" id="KW-0227">DNA damage</keyword>
<keyword evidence="8 10" id="KW-0234">DNA repair</keyword>
<dbReference type="InterPro" id="IPR001357">
    <property type="entry name" value="BRCT_dom"/>
</dbReference>
<dbReference type="PANTHER" id="PTHR23389:SF9">
    <property type="entry name" value="DNA LIGASE"/>
    <property type="match status" value="1"/>
</dbReference>
<evidence type="ECO:0000313" key="12">
    <source>
        <dbReference type="EMBL" id="QBF23844.1"/>
    </source>
</evidence>
<dbReference type="InterPro" id="IPR036420">
    <property type="entry name" value="BRCT_dom_sf"/>
</dbReference>
<dbReference type="PANTHER" id="PTHR23389">
    <property type="entry name" value="CHROMOSOME TRANSMISSION FIDELITY FACTOR 18"/>
    <property type="match status" value="1"/>
</dbReference>
<dbReference type="Pfam" id="PF03120">
    <property type="entry name" value="OB_DNA_ligase"/>
    <property type="match status" value="1"/>
</dbReference>
<dbReference type="GO" id="GO:0006281">
    <property type="term" value="P:DNA repair"/>
    <property type="evidence" value="ECO:0007669"/>
    <property type="project" value="UniProtKB-KW"/>
</dbReference>
<dbReference type="SUPFAM" id="SSF50249">
    <property type="entry name" value="Nucleic acid-binding proteins"/>
    <property type="match status" value="1"/>
</dbReference>
<organism evidence="12 13">
    <name type="scientific">'Catharanthus roseus' aster yellows phytoplasma</name>
    <dbReference type="NCBI Taxonomy" id="1193712"/>
    <lineage>
        <taxon>Bacteria</taxon>
        <taxon>Bacillati</taxon>
        <taxon>Mycoplasmatota</taxon>
        <taxon>Mollicutes</taxon>
        <taxon>Acholeplasmatales</taxon>
        <taxon>Acholeplasmataceae</taxon>
        <taxon>Candidatus Phytoplasma</taxon>
        <taxon>16SrI (Aster yellows group)</taxon>
    </lineage>
</organism>
<keyword evidence="3 10" id="KW-0479">Metal-binding</keyword>
<keyword evidence="6 10" id="KW-0460">Magnesium</keyword>
<feature type="binding site" evidence="10">
    <location>
        <position position="406"/>
    </location>
    <ligand>
        <name>Zn(2+)</name>
        <dbReference type="ChEBI" id="CHEBI:29105"/>
    </ligand>
</feature>
<dbReference type="NCBIfam" id="NF005932">
    <property type="entry name" value="PRK07956.1"/>
    <property type="match status" value="1"/>
</dbReference>
<comment type="cofactor">
    <cofactor evidence="10">
        <name>Mg(2+)</name>
        <dbReference type="ChEBI" id="CHEBI:18420"/>
    </cofactor>
    <cofactor evidence="10">
        <name>Mn(2+)</name>
        <dbReference type="ChEBI" id="CHEBI:29035"/>
    </cofactor>
</comment>
<evidence type="ECO:0000256" key="5">
    <source>
        <dbReference type="ARBA" id="ARBA00022833"/>
    </source>
</evidence>
<feature type="binding site" evidence="10">
    <location>
        <position position="285"/>
    </location>
    <ligand>
        <name>NAD(+)</name>
        <dbReference type="ChEBI" id="CHEBI:57540"/>
    </ligand>
</feature>
<evidence type="ECO:0000256" key="4">
    <source>
        <dbReference type="ARBA" id="ARBA00022763"/>
    </source>
</evidence>
<dbReference type="CDD" id="cd17748">
    <property type="entry name" value="BRCT_DNA_ligase_like"/>
    <property type="match status" value="1"/>
</dbReference>
<feature type="binding site" evidence="10">
    <location>
        <begin position="35"/>
        <end position="39"/>
    </location>
    <ligand>
        <name>NAD(+)</name>
        <dbReference type="ChEBI" id="CHEBI:57540"/>
    </ligand>
</feature>
<keyword evidence="7 10" id="KW-0520">NAD</keyword>
<dbReference type="Gene3D" id="6.20.10.30">
    <property type="match status" value="1"/>
</dbReference>
<feature type="binding site" evidence="10">
    <location>
        <position position="309"/>
    </location>
    <ligand>
        <name>NAD(+)</name>
        <dbReference type="ChEBI" id="CHEBI:57540"/>
    </ligand>
</feature>
<evidence type="ECO:0000256" key="6">
    <source>
        <dbReference type="ARBA" id="ARBA00022842"/>
    </source>
</evidence>
<dbReference type="RefSeq" id="WP_130427637.1">
    <property type="nucleotide sequence ID" value="NZ_CP035949.1"/>
</dbReference>
<dbReference type="PROSITE" id="PS50172">
    <property type="entry name" value="BRCT"/>
    <property type="match status" value="1"/>
</dbReference>
<keyword evidence="2 10" id="KW-0235">DNA replication</keyword>
<dbReference type="Gene3D" id="2.40.50.140">
    <property type="entry name" value="Nucleic acid-binding proteins"/>
    <property type="match status" value="1"/>
</dbReference>
<dbReference type="Gene3D" id="1.10.287.610">
    <property type="entry name" value="Helix hairpin bin"/>
    <property type="match status" value="1"/>
</dbReference>
<dbReference type="CDD" id="cd00114">
    <property type="entry name" value="LIGANc"/>
    <property type="match status" value="1"/>
</dbReference>
<dbReference type="SMART" id="SM00292">
    <property type="entry name" value="BRCT"/>
    <property type="match status" value="1"/>
</dbReference>
<dbReference type="InterPro" id="IPR041663">
    <property type="entry name" value="DisA/LigA_HHH"/>
</dbReference>
<proteinExistence type="inferred from homology"/>
<protein>
    <recommendedName>
        <fullName evidence="10">DNA ligase</fullName>
        <ecNumber evidence="10">6.5.1.2</ecNumber>
    </recommendedName>
    <alternativeName>
        <fullName evidence="10">Polydeoxyribonucleotide synthase [NAD(+)]</fullName>
    </alternativeName>
</protein>
<dbReference type="Proteomes" id="UP000289726">
    <property type="component" value="Chromosome"/>
</dbReference>
<dbReference type="EMBL" id="CP035949">
    <property type="protein sequence ID" value="QBF23844.1"/>
    <property type="molecule type" value="Genomic_DNA"/>
</dbReference>
<keyword evidence="10" id="KW-0464">Manganese</keyword>
<feature type="binding site" evidence="10">
    <location>
        <position position="136"/>
    </location>
    <ligand>
        <name>NAD(+)</name>
        <dbReference type="ChEBI" id="CHEBI:57540"/>
    </ligand>
</feature>
<feature type="binding site" evidence="10">
    <location>
        <begin position="84"/>
        <end position="85"/>
    </location>
    <ligand>
        <name>NAD(+)</name>
        <dbReference type="ChEBI" id="CHEBI:57540"/>
    </ligand>
</feature>
<sequence>MQNFDLIKQKIKSLVKQLTKANYQYYNLSNPDLSDQQYDALLKELINLETRYPQFKLPYSPTLKIGGFVEKKFSTIKHKTPMMSLGNVFNLKELKAFYDRIVKKIPTFSLLTELKIDGVAISLKYQKGILVQALTRGNGIWGEDITKNAQTIKTIPLRLKEDLDLEVRGEIYLSHPAFEKLNAQRKQENKPLFSNPRNAASGTLRQLNSAIVAQRNLSIFVYGISDPYLTKPTQKETLDFLTSLGFTTNPHYYCVSNFENLLSVIEKYKTIKEQLTYDTDGIVIKINELAFHSLIGATAKAPRWATAYKFATITSQSIVKNIIFQVGRTGVITPVCKIMPVMVDGSLVSKVVLHNYDYICKKDIRIKDHVIVHKAGSVIPEILEVIKSKRTDLQKPTLMIEKCPACQTILEKQPGEVDYFCLNPNCREQKIQKLIHFVSKNAMDINVLGEQTIIAFFDKNLIAKPSDLYLLKKHKHILQEMPGFGAKKITNILDSIEASKQKGFEDVLFALGIKHIGKKVSQVLAKHFQTIENLQQATPELITQIREVGIKIAQSIQQYFSNSCNLEEVFKLKTLGVSFQSTNPQNPTTQTIFTNKKIVLTGTLQKNSRLQIQQILEQMGAIITNSLSLQTNYLIVGINAGSKLTKAQKLQIPIIEEKELQKIIENSQIKL</sequence>
<feature type="domain" description="BRCT" evidence="11">
    <location>
        <begin position="588"/>
        <end position="671"/>
    </location>
</feature>
<comment type="catalytic activity">
    <reaction evidence="9 10">
        <text>NAD(+) + (deoxyribonucleotide)n-3'-hydroxyl + 5'-phospho-(deoxyribonucleotide)m = (deoxyribonucleotide)n+m + AMP + beta-nicotinamide D-nucleotide.</text>
        <dbReference type="EC" id="6.5.1.2"/>
    </reaction>
</comment>
<dbReference type="NCBIfam" id="TIGR00575">
    <property type="entry name" value="dnlj"/>
    <property type="match status" value="1"/>
</dbReference>
<dbReference type="InterPro" id="IPR013840">
    <property type="entry name" value="DNAligase_N"/>
</dbReference>
<dbReference type="GO" id="GO:0046872">
    <property type="term" value="F:metal ion binding"/>
    <property type="evidence" value="ECO:0007669"/>
    <property type="project" value="UniProtKB-KW"/>
</dbReference>
<dbReference type="InterPro" id="IPR004149">
    <property type="entry name" value="Znf_DNAligase_C4"/>
</dbReference>
<evidence type="ECO:0000256" key="9">
    <source>
        <dbReference type="ARBA" id="ARBA00034005"/>
    </source>
</evidence>
<dbReference type="InterPro" id="IPR013839">
    <property type="entry name" value="DNAligase_adenylation"/>
</dbReference>
<accession>A0A4P6MAI3</accession>
<evidence type="ECO:0000256" key="8">
    <source>
        <dbReference type="ARBA" id="ARBA00023204"/>
    </source>
</evidence>
<dbReference type="Pfam" id="PF00533">
    <property type="entry name" value="BRCT"/>
    <property type="match status" value="1"/>
</dbReference>
<keyword evidence="13" id="KW-1185">Reference proteome</keyword>
<dbReference type="GO" id="GO:0005829">
    <property type="term" value="C:cytosol"/>
    <property type="evidence" value="ECO:0007669"/>
    <property type="project" value="TreeGrafter"/>
</dbReference>
<dbReference type="Gene3D" id="1.10.150.20">
    <property type="entry name" value="5' to 3' exonuclease, C-terminal subdomain"/>
    <property type="match status" value="2"/>
</dbReference>
<dbReference type="Gene3D" id="3.40.50.10190">
    <property type="entry name" value="BRCT domain"/>
    <property type="match status" value="1"/>
</dbReference>
<dbReference type="EC" id="6.5.1.2" evidence="10"/>
<dbReference type="InterPro" id="IPR001679">
    <property type="entry name" value="DNA_ligase"/>
</dbReference>
<dbReference type="SUPFAM" id="SSF56091">
    <property type="entry name" value="DNA ligase/mRNA capping enzyme, catalytic domain"/>
    <property type="match status" value="1"/>
</dbReference>
<dbReference type="InterPro" id="IPR010994">
    <property type="entry name" value="RuvA_2-like"/>
</dbReference>
<dbReference type="SUPFAM" id="SSF52113">
    <property type="entry name" value="BRCT domain"/>
    <property type="match status" value="1"/>
</dbReference>
<keyword evidence="1 10" id="KW-0436">Ligase</keyword>
<dbReference type="Pfam" id="PF12826">
    <property type="entry name" value="HHH_2"/>
    <property type="match status" value="1"/>
</dbReference>
<dbReference type="HAMAP" id="MF_01588">
    <property type="entry name" value="DNA_ligase_A"/>
    <property type="match status" value="1"/>
</dbReference>
<dbReference type="GO" id="GO:0003911">
    <property type="term" value="F:DNA ligase (NAD+) activity"/>
    <property type="evidence" value="ECO:0007669"/>
    <property type="project" value="UniProtKB-UniRule"/>
</dbReference>
<dbReference type="InterPro" id="IPR004150">
    <property type="entry name" value="NAD_DNA_ligase_OB"/>
</dbReference>